<dbReference type="GO" id="GO:0005506">
    <property type="term" value="F:iron ion binding"/>
    <property type="evidence" value="ECO:0007669"/>
    <property type="project" value="InterPro"/>
</dbReference>
<evidence type="ECO:0000256" key="6">
    <source>
        <dbReference type="ARBA" id="ARBA00022617"/>
    </source>
</evidence>
<dbReference type="InterPro" id="IPR036396">
    <property type="entry name" value="Cyt_P450_sf"/>
</dbReference>
<dbReference type="CDD" id="cd11056">
    <property type="entry name" value="CYP6-like"/>
    <property type="match status" value="1"/>
</dbReference>
<evidence type="ECO:0000256" key="13">
    <source>
        <dbReference type="ARBA" id="ARBA00023136"/>
    </source>
</evidence>
<protein>
    <recommendedName>
        <fullName evidence="5">unspecific monooxygenase</fullName>
        <ecNumber evidence="5">1.14.14.1</ecNumber>
    </recommendedName>
</protein>
<dbReference type="FunFam" id="1.10.630.10:FF:000182">
    <property type="entry name" value="Cytochrome P450 3A4"/>
    <property type="match status" value="1"/>
</dbReference>
<feature type="binding site" description="axial binding residue" evidence="15">
    <location>
        <position position="436"/>
    </location>
    <ligand>
        <name>heme</name>
        <dbReference type="ChEBI" id="CHEBI:30413"/>
    </ligand>
    <ligandPart>
        <name>Fe</name>
        <dbReference type="ChEBI" id="CHEBI:18248"/>
    </ligandPart>
</feature>
<keyword evidence="11 15" id="KW-0408">Iron</keyword>
<evidence type="ECO:0000256" key="8">
    <source>
        <dbReference type="ARBA" id="ARBA00022824"/>
    </source>
</evidence>
<dbReference type="AlphaFoldDB" id="A0AAU9TP58"/>
<evidence type="ECO:0000256" key="15">
    <source>
        <dbReference type="PIRSR" id="PIRSR602401-1"/>
    </source>
</evidence>
<dbReference type="GO" id="GO:0005789">
    <property type="term" value="C:endoplasmic reticulum membrane"/>
    <property type="evidence" value="ECO:0007669"/>
    <property type="project" value="UniProtKB-SubCell"/>
</dbReference>
<organism evidence="17 18">
    <name type="scientific">Euphydryas editha</name>
    <name type="common">Edith's checkerspot</name>
    <dbReference type="NCBI Taxonomy" id="104508"/>
    <lineage>
        <taxon>Eukaryota</taxon>
        <taxon>Metazoa</taxon>
        <taxon>Ecdysozoa</taxon>
        <taxon>Arthropoda</taxon>
        <taxon>Hexapoda</taxon>
        <taxon>Insecta</taxon>
        <taxon>Pterygota</taxon>
        <taxon>Neoptera</taxon>
        <taxon>Endopterygota</taxon>
        <taxon>Lepidoptera</taxon>
        <taxon>Glossata</taxon>
        <taxon>Ditrysia</taxon>
        <taxon>Papilionoidea</taxon>
        <taxon>Nymphalidae</taxon>
        <taxon>Nymphalinae</taxon>
        <taxon>Euphydryas</taxon>
    </lineage>
</organism>
<gene>
    <name evidence="17" type="ORF">EEDITHA_LOCUS3603</name>
</gene>
<dbReference type="Gene3D" id="1.10.630.10">
    <property type="entry name" value="Cytochrome P450"/>
    <property type="match status" value="1"/>
</dbReference>
<dbReference type="InterPro" id="IPR017972">
    <property type="entry name" value="Cyt_P450_CS"/>
</dbReference>
<comment type="caution">
    <text evidence="17">The sequence shown here is derived from an EMBL/GenBank/DDBJ whole genome shotgun (WGS) entry which is preliminary data.</text>
</comment>
<dbReference type="PRINTS" id="PR00385">
    <property type="entry name" value="P450"/>
</dbReference>
<dbReference type="GO" id="GO:0016712">
    <property type="term" value="F:oxidoreductase activity, acting on paired donors, with incorporation or reduction of molecular oxygen, reduced flavin or flavoprotein as one donor, and incorporation of one atom of oxygen"/>
    <property type="evidence" value="ECO:0007669"/>
    <property type="project" value="UniProtKB-EC"/>
</dbReference>
<keyword evidence="12 16" id="KW-0503">Monooxygenase</keyword>
<evidence type="ECO:0000256" key="12">
    <source>
        <dbReference type="ARBA" id="ARBA00023033"/>
    </source>
</evidence>
<accession>A0AAU9TP58</accession>
<keyword evidence="8" id="KW-0256">Endoplasmic reticulum</keyword>
<evidence type="ECO:0000256" key="11">
    <source>
        <dbReference type="ARBA" id="ARBA00023004"/>
    </source>
</evidence>
<keyword evidence="7 15" id="KW-0479">Metal-binding</keyword>
<evidence type="ECO:0000256" key="5">
    <source>
        <dbReference type="ARBA" id="ARBA00012109"/>
    </source>
</evidence>
<sequence>MYLQLVCGVIICLIGWLYLRWRRIKTYWSDRGVPNVPPVPLLGSFGFLVKENFGVWLRRMNLHFKSPYIGIWRFWRPGIIINSPEIARKILIKDFDNFRNRLVSSGVTDPIGGLNLFTVNDPVWSTVRQQLSGVFTASKLRMLQYYVLTKSKELVQRIHNDRDIKIDLKKMFVDYTTDVIGTSAFGIKSDATLTGGGPLRDVTKDFSKYDMYRNLSWYSIYFVPELVDIFRFKFFPKMATDYFRKIFQSVASQRRKTNQTDEKARDLLDLLLKIQKENESYSDDLIIAQAAFFLLAGYESCATLLTYTTYELAHLPELQDKVYQELTEAAKCSEKQDFDTEVLSELTYLNCVIKEGLRKYITLTWLDRVTIKDYKIDDKVTLESGTAVFINVIGMQYDPQYFPEPNKFDPDRFLPENKDNIELYSYLPFGEGPKFCIGKKFGLMTAQFGLASILLNYKIQPYPNTPRPEDIKIDNRGILYLPADTLHVSFVPRK</sequence>
<evidence type="ECO:0000313" key="17">
    <source>
        <dbReference type="EMBL" id="CAH2087330.1"/>
    </source>
</evidence>
<dbReference type="PANTHER" id="PTHR24292">
    <property type="entry name" value="CYTOCHROME P450"/>
    <property type="match status" value="1"/>
</dbReference>
<evidence type="ECO:0000256" key="2">
    <source>
        <dbReference type="ARBA" id="ARBA00004174"/>
    </source>
</evidence>
<dbReference type="InterPro" id="IPR001128">
    <property type="entry name" value="Cyt_P450"/>
</dbReference>
<evidence type="ECO:0000256" key="3">
    <source>
        <dbReference type="ARBA" id="ARBA00004406"/>
    </source>
</evidence>
<comment type="catalytic activity">
    <reaction evidence="14">
        <text>an organic molecule + reduced [NADPH--hemoprotein reductase] + O2 = an alcohol + oxidized [NADPH--hemoprotein reductase] + H2O + H(+)</text>
        <dbReference type="Rhea" id="RHEA:17149"/>
        <dbReference type="Rhea" id="RHEA-COMP:11964"/>
        <dbReference type="Rhea" id="RHEA-COMP:11965"/>
        <dbReference type="ChEBI" id="CHEBI:15377"/>
        <dbReference type="ChEBI" id="CHEBI:15378"/>
        <dbReference type="ChEBI" id="CHEBI:15379"/>
        <dbReference type="ChEBI" id="CHEBI:30879"/>
        <dbReference type="ChEBI" id="CHEBI:57618"/>
        <dbReference type="ChEBI" id="CHEBI:58210"/>
        <dbReference type="ChEBI" id="CHEBI:142491"/>
        <dbReference type="EC" id="1.14.14.1"/>
    </reaction>
</comment>
<evidence type="ECO:0000256" key="4">
    <source>
        <dbReference type="ARBA" id="ARBA00010617"/>
    </source>
</evidence>
<keyword evidence="13" id="KW-0472">Membrane</keyword>
<dbReference type="PANTHER" id="PTHR24292:SF104">
    <property type="entry name" value="CYTOCHROME P450 308A1-RELATED"/>
    <property type="match status" value="1"/>
</dbReference>
<comment type="subcellular location">
    <subcellularLocation>
        <location evidence="3">Endoplasmic reticulum membrane</location>
        <topology evidence="3">Peripheral membrane protein</topology>
    </subcellularLocation>
    <subcellularLocation>
        <location evidence="2">Microsome membrane</location>
        <topology evidence="2">Peripheral membrane protein</topology>
    </subcellularLocation>
</comment>
<evidence type="ECO:0000313" key="18">
    <source>
        <dbReference type="Proteomes" id="UP001153954"/>
    </source>
</evidence>
<dbReference type="PROSITE" id="PS00086">
    <property type="entry name" value="CYTOCHROME_P450"/>
    <property type="match status" value="1"/>
</dbReference>
<dbReference type="Proteomes" id="UP001153954">
    <property type="component" value="Unassembled WGS sequence"/>
</dbReference>
<dbReference type="EMBL" id="CAKOGL010000006">
    <property type="protein sequence ID" value="CAH2087330.1"/>
    <property type="molecule type" value="Genomic_DNA"/>
</dbReference>
<dbReference type="GO" id="GO:0020037">
    <property type="term" value="F:heme binding"/>
    <property type="evidence" value="ECO:0007669"/>
    <property type="project" value="InterPro"/>
</dbReference>
<reference evidence="17" key="1">
    <citation type="submission" date="2022-03" db="EMBL/GenBank/DDBJ databases">
        <authorList>
            <person name="Tunstrom K."/>
        </authorList>
    </citation>
    <scope>NUCLEOTIDE SEQUENCE</scope>
</reference>
<proteinExistence type="inferred from homology"/>
<keyword evidence="9" id="KW-0492">Microsome</keyword>
<comment type="similarity">
    <text evidence="4 16">Belongs to the cytochrome P450 family.</text>
</comment>
<keyword evidence="10 16" id="KW-0560">Oxidoreductase</keyword>
<keyword evidence="18" id="KW-1185">Reference proteome</keyword>
<name>A0AAU9TP58_EUPED</name>
<dbReference type="Pfam" id="PF00067">
    <property type="entry name" value="p450"/>
    <property type="match status" value="1"/>
</dbReference>
<evidence type="ECO:0000256" key="1">
    <source>
        <dbReference type="ARBA" id="ARBA00001971"/>
    </source>
</evidence>
<comment type="cofactor">
    <cofactor evidence="1 15">
        <name>heme</name>
        <dbReference type="ChEBI" id="CHEBI:30413"/>
    </cofactor>
</comment>
<dbReference type="InterPro" id="IPR050476">
    <property type="entry name" value="Insect_CytP450_Detox"/>
</dbReference>
<dbReference type="SUPFAM" id="SSF48264">
    <property type="entry name" value="Cytochrome P450"/>
    <property type="match status" value="1"/>
</dbReference>
<evidence type="ECO:0000256" key="7">
    <source>
        <dbReference type="ARBA" id="ARBA00022723"/>
    </source>
</evidence>
<dbReference type="PRINTS" id="PR00463">
    <property type="entry name" value="EP450I"/>
</dbReference>
<dbReference type="EC" id="1.14.14.1" evidence="5"/>
<evidence type="ECO:0000256" key="14">
    <source>
        <dbReference type="ARBA" id="ARBA00047827"/>
    </source>
</evidence>
<dbReference type="InterPro" id="IPR002401">
    <property type="entry name" value="Cyt_P450_E_grp-I"/>
</dbReference>
<evidence type="ECO:0000256" key="10">
    <source>
        <dbReference type="ARBA" id="ARBA00023002"/>
    </source>
</evidence>
<evidence type="ECO:0000256" key="16">
    <source>
        <dbReference type="RuleBase" id="RU000461"/>
    </source>
</evidence>
<evidence type="ECO:0000256" key="9">
    <source>
        <dbReference type="ARBA" id="ARBA00022848"/>
    </source>
</evidence>
<keyword evidence="6 15" id="KW-0349">Heme</keyword>